<name>A0ACB0LKT5_TRIPR</name>
<keyword evidence="2" id="KW-1185">Reference proteome</keyword>
<comment type="caution">
    <text evidence="1">The sequence shown here is derived from an EMBL/GenBank/DDBJ whole genome shotgun (WGS) entry which is preliminary data.</text>
</comment>
<reference evidence="1" key="1">
    <citation type="submission" date="2023-10" db="EMBL/GenBank/DDBJ databases">
        <authorList>
            <person name="Rodriguez Cubillos JULIANA M."/>
            <person name="De Vega J."/>
        </authorList>
    </citation>
    <scope>NUCLEOTIDE SEQUENCE</scope>
</reference>
<evidence type="ECO:0000313" key="2">
    <source>
        <dbReference type="Proteomes" id="UP001177021"/>
    </source>
</evidence>
<organism evidence="1 2">
    <name type="scientific">Trifolium pratense</name>
    <name type="common">Red clover</name>
    <dbReference type="NCBI Taxonomy" id="57577"/>
    <lineage>
        <taxon>Eukaryota</taxon>
        <taxon>Viridiplantae</taxon>
        <taxon>Streptophyta</taxon>
        <taxon>Embryophyta</taxon>
        <taxon>Tracheophyta</taxon>
        <taxon>Spermatophyta</taxon>
        <taxon>Magnoliopsida</taxon>
        <taxon>eudicotyledons</taxon>
        <taxon>Gunneridae</taxon>
        <taxon>Pentapetalae</taxon>
        <taxon>rosids</taxon>
        <taxon>fabids</taxon>
        <taxon>Fabales</taxon>
        <taxon>Fabaceae</taxon>
        <taxon>Papilionoideae</taxon>
        <taxon>50 kb inversion clade</taxon>
        <taxon>NPAAA clade</taxon>
        <taxon>Hologalegina</taxon>
        <taxon>IRL clade</taxon>
        <taxon>Trifolieae</taxon>
        <taxon>Trifolium</taxon>
    </lineage>
</organism>
<gene>
    <name evidence="1" type="ORF">MILVUS5_LOCUS34196</name>
</gene>
<sequence length="387" mass="44507">MALVFLSDDLIVQVLSLLTIKSLMRFKSVSKQWKTLISDPTFVELHLRHSPKNKHYIAQTISGFGPHCIAVTFPLNHLIKNLSITMPINSYNRLKINVGSRIIGSCNGLLCLRGYSSTVVEHQKNIWFRIWNPATKTISKRLRSGFGYLTPLRYTFGYDNSTTTYKVVVLFPTHQVKILNLRENSWRTISSFPPFHHVTLSSSVVNQGVYLSGTVNWFAIQTDLSIDYYHHRKDITVDQFVIISLDLATETYMKLSPPRGVDEVPHFEPIITVLMDCLCFSHTLNLTHFVIWKMTEFGVEQSWTQFLKISYQNLQVDIRFGQNGELRFYQLIPLCLSENGHTLIFENSVSSQLILYDLRDNRAEVTCDNKINWVLAKNYVESVASIC</sequence>
<protein>
    <submittedName>
        <fullName evidence="1">Uncharacterized protein</fullName>
    </submittedName>
</protein>
<proteinExistence type="predicted"/>
<dbReference type="EMBL" id="CASHSV030000615">
    <property type="protein sequence ID" value="CAJ2670114.1"/>
    <property type="molecule type" value="Genomic_DNA"/>
</dbReference>
<accession>A0ACB0LKT5</accession>
<dbReference type="Proteomes" id="UP001177021">
    <property type="component" value="Unassembled WGS sequence"/>
</dbReference>
<evidence type="ECO:0000313" key="1">
    <source>
        <dbReference type="EMBL" id="CAJ2670114.1"/>
    </source>
</evidence>